<evidence type="ECO:0000256" key="1">
    <source>
        <dbReference type="ARBA" id="ARBA00006844"/>
    </source>
</evidence>
<dbReference type="InterPro" id="IPR029006">
    <property type="entry name" value="ADF-H/Gelsolin-like_dom_sf"/>
</dbReference>
<evidence type="ECO:0000256" key="2">
    <source>
        <dbReference type="ARBA" id="ARBA00023203"/>
    </source>
</evidence>
<protein>
    <recommendedName>
        <fullName evidence="3">ADF-H domain-containing protein</fullName>
    </recommendedName>
</protein>
<dbReference type="PROSITE" id="PS51263">
    <property type="entry name" value="ADF_H"/>
    <property type="match status" value="1"/>
</dbReference>
<dbReference type="Pfam" id="PF00241">
    <property type="entry name" value="Cofilin_ADF"/>
    <property type="match status" value="1"/>
</dbReference>
<organism evidence="4">
    <name type="scientific">Strombidium rassoulzadegani</name>
    <dbReference type="NCBI Taxonomy" id="1082188"/>
    <lineage>
        <taxon>Eukaryota</taxon>
        <taxon>Sar</taxon>
        <taxon>Alveolata</taxon>
        <taxon>Ciliophora</taxon>
        <taxon>Intramacronucleata</taxon>
        <taxon>Spirotrichea</taxon>
        <taxon>Oligotrichia</taxon>
        <taxon>Strombidiidae</taxon>
        <taxon>Strombidium</taxon>
    </lineage>
</organism>
<proteinExistence type="inferred from homology"/>
<keyword evidence="2" id="KW-0009">Actin-binding</keyword>
<dbReference type="InterPro" id="IPR002108">
    <property type="entry name" value="ADF-H"/>
</dbReference>
<dbReference type="PANTHER" id="PTHR11913">
    <property type="entry name" value="COFILIN-RELATED"/>
    <property type="match status" value="1"/>
</dbReference>
<dbReference type="Gene3D" id="3.40.20.10">
    <property type="entry name" value="Severin"/>
    <property type="match status" value="1"/>
</dbReference>
<accession>A0A7S3CLW6</accession>
<dbReference type="EMBL" id="HBIA01004613">
    <property type="protein sequence ID" value="CAE0230630.1"/>
    <property type="molecule type" value="Transcribed_RNA"/>
</dbReference>
<sequence>MQSGLVVPDNVREEFQALRMKRKYRYIIYKVNEAKDGVAIDKMGERTEDWNAFKEAMPKDGPRWAVYDLEFTEKDGRKVSKLLFIMYSPDDCKDNAEKFIIACNKDQVKSKVSEVNLDWQVNRWDDLSEETAVGKFNK</sequence>
<dbReference type="CDD" id="cd11286">
    <property type="entry name" value="ADF_cofilin_like"/>
    <property type="match status" value="1"/>
</dbReference>
<dbReference type="GO" id="GO:0003779">
    <property type="term" value="F:actin binding"/>
    <property type="evidence" value="ECO:0007669"/>
    <property type="project" value="UniProtKB-KW"/>
</dbReference>
<dbReference type="InterPro" id="IPR017904">
    <property type="entry name" value="ADF/Cofilin"/>
</dbReference>
<feature type="domain" description="ADF-H" evidence="3">
    <location>
        <begin position="3"/>
        <end position="137"/>
    </location>
</feature>
<dbReference type="AlphaFoldDB" id="A0A7S3CLW6"/>
<dbReference type="GO" id="GO:0015629">
    <property type="term" value="C:actin cytoskeleton"/>
    <property type="evidence" value="ECO:0007669"/>
    <property type="project" value="InterPro"/>
</dbReference>
<comment type="similarity">
    <text evidence="1">Belongs to the actin-binding proteins ADF family.</text>
</comment>
<evidence type="ECO:0000259" key="3">
    <source>
        <dbReference type="PROSITE" id="PS51263"/>
    </source>
</evidence>
<evidence type="ECO:0000313" key="4">
    <source>
        <dbReference type="EMBL" id="CAE0230630.1"/>
    </source>
</evidence>
<name>A0A7S3CLW6_9SPIT</name>
<dbReference type="SUPFAM" id="SSF55753">
    <property type="entry name" value="Actin depolymerizing proteins"/>
    <property type="match status" value="1"/>
</dbReference>
<dbReference type="SMART" id="SM00102">
    <property type="entry name" value="ADF"/>
    <property type="match status" value="1"/>
</dbReference>
<gene>
    <name evidence="4" type="ORF">SRAS04492_LOCUS2424</name>
</gene>
<dbReference type="GO" id="GO:0030042">
    <property type="term" value="P:actin filament depolymerization"/>
    <property type="evidence" value="ECO:0007669"/>
    <property type="project" value="InterPro"/>
</dbReference>
<reference evidence="4" key="1">
    <citation type="submission" date="2021-01" db="EMBL/GenBank/DDBJ databases">
        <authorList>
            <person name="Corre E."/>
            <person name="Pelletier E."/>
            <person name="Niang G."/>
            <person name="Scheremetjew M."/>
            <person name="Finn R."/>
            <person name="Kale V."/>
            <person name="Holt S."/>
            <person name="Cochrane G."/>
            <person name="Meng A."/>
            <person name="Brown T."/>
            <person name="Cohen L."/>
        </authorList>
    </citation>
    <scope>NUCLEOTIDE SEQUENCE</scope>
    <source>
        <strain evidence="4">Ras09</strain>
    </source>
</reference>